<keyword evidence="1" id="KW-0812">Transmembrane</keyword>
<organism evidence="2">
    <name type="scientific">Chaoborus americanus</name>
    <dbReference type="NCBI Taxonomy" id="204565"/>
    <lineage>
        <taxon>Eukaryota</taxon>
        <taxon>Metazoa</taxon>
        <taxon>Ecdysozoa</taxon>
        <taxon>Arthropoda</taxon>
        <taxon>Hexapoda</taxon>
        <taxon>Insecta</taxon>
        <taxon>Pterygota</taxon>
        <taxon>Neoptera</taxon>
        <taxon>Endopterygota</taxon>
        <taxon>Diptera</taxon>
        <taxon>Nematocera</taxon>
        <taxon>Culicoidea</taxon>
        <taxon>Chaoboridae</taxon>
        <taxon>Chaoborus</taxon>
    </lineage>
</organism>
<protein>
    <submittedName>
        <fullName evidence="2">Cytochrome oxidase II</fullName>
    </submittedName>
</protein>
<feature type="transmembrane region" description="Helical" evidence="1">
    <location>
        <begin position="6"/>
        <end position="26"/>
    </location>
</feature>
<keyword evidence="1" id="KW-1133">Transmembrane helix</keyword>
<dbReference type="AlphaFoldDB" id="Q8LX75"/>
<name>Q8LX75_9DIPT</name>
<evidence type="ECO:0000256" key="1">
    <source>
        <dbReference type="SAM" id="Phobius"/>
    </source>
</evidence>
<sequence length="96" mass="11260">MLSTSFINKLIKLTFLYGSLVPWILASIMKNLNLLLEKLNNGNMSKYSATSLFLPINSTIKFFPWSYFINFNNNYYFSLVTSLLYYFLMITPIDIF</sequence>
<geneLocation type="mitochondrion" evidence="2"/>
<keyword evidence="1" id="KW-0472">Membrane</keyword>
<reference evidence="2" key="1">
    <citation type="submission" date="2002-08" db="EMBL/GenBank/DDBJ databases">
        <title>Phylogenetics of pond and lake lifestyles in Chaoborus midge larvae.</title>
        <authorList>
            <person name="Berendonk T.U."/>
        </authorList>
    </citation>
    <scope>NUCLEOTIDE SEQUENCE</scope>
</reference>
<feature type="transmembrane region" description="Helical" evidence="1">
    <location>
        <begin position="47"/>
        <end position="69"/>
    </location>
</feature>
<evidence type="ECO:0000313" key="2">
    <source>
        <dbReference type="EMBL" id="CAD44505.1"/>
    </source>
</evidence>
<gene>
    <name evidence="2" type="primary">COII</name>
</gene>
<proteinExistence type="predicted"/>
<keyword evidence="2" id="KW-0496">Mitochondrion</keyword>
<feature type="transmembrane region" description="Helical" evidence="1">
    <location>
        <begin position="75"/>
        <end position="95"/>
    </location>
</feature>
<feature type="non-terminal residue" evidence="2">
    <location>
        <position position="96"/>
    </location>
</feature>
<accession>Q8LX75</accession>
<dbReference type="EMBL" id="AJ427618">
    <property type="protein sequence ID" value="CAD44505.1"/>
    <property type="molecule type" value="Genomic_DNA"/>
</dbReference>